<protein>
    <recommendedName>
        <fullName evidence="4">Prepilin-type N-terminal cleavage/methylation domain-containing protein</fullName>
    </recommendedName>
</protein>
<evidence type="ECO:0008006" key="4">
    <source>
        <dbReference type="Google" id="ProtNLM"/>
    </source>
</evidence>
<keyword evidence="3" id="KW-1185">Reference proteome</keyword>
<name>A0A1V4IUX2_9CLOT</name>
<comment type="caution">
    <text evidence="2">The sequence shown here is derived from an EMBL/GenBank/DDBJ whole genome shotgun (WGS) entry which is preliminary data.</text>
</comment>
<accession>A0A1V4IUX2</accession>
<evidence type="ECO:0000313" key="2">
    <source>
        <dbReference type="EMBL" id="OPJ63217.1"/>
    </source>
</evidence>
<dbReference type="AlphaFoldDB" id="A0A1V4IUX2"/>
<reference evidence="2 3" key="1">
    <citation type="submission" date="2017-03" db="EMBL/GenBank/DDBJ databases">
        <title>Genome sequence of Clostridium oryzae DSM 28571.</title>
        <authorList>
            <person name="Poehlein A."/>
            <person name="Daniel R."/>
        </authorList>
    </citation>
    <scope>NUCLEOTIDE SEQUENCE [LARGE SCALE GENOMIC DNA]</scope>
    <source>
        <strain evidence="2 3">DSM 28571</strain>
    </source>
</reference>
<proteinExistence type="predicted"/>
<feature type="transmembrane region" description="Helical" evidence="1">
    <location>
        <begin position="12"/>
        <end position="35"/>
    </location>
</feature>
<keyword evidence="1" id="KW-1133">Transmembrane helix</keyword>
<keyword evidence="1" id="KW-0812">Transmembrane</keyword>
<sequence length="160" mass="18521">MSRITKGYTLLECVLAMAMIDVIMFLCVSIFYAIYKDYNSTIVRAKEYTCVNDAFRFIEYQITKGNKKVEFETNEIVLQPSEIYAEQEAGVPKDKSECILVENNNLYIVHVSYSGKNTLDRILKGVNEFTIEKKKGYVIINILTQEGNRYCKCMNTKFIQ</sequence>
<dbReference type="Proteomes" id="UP000190080">
    <property type="component" value="Unassembled WGS sequence"/>
</dbReference>
<evidence type="ECO:0000256" key="1">
    <source>
        <dbReference type="SAM" id="Phobius"/>
    </source>
</evidence>
<evidence type="ECO:0000313" key="3">
    <source>
        <dbReference type="Proteomes" id="UP000190080"/>
    </source>
</evidence>
<dbReference type="EMBL" id="MZGV01000010">
    <property type="protein sequence ID" value="OPJ63217.1"/>
    <property type="molecule type" value="Genomic_DNA"/>
</dbReference>
<gene>
    <name evidence="2" type="ORF">CLORY_13000</name>
</gene>
<keyword evidence="1" id="KW-0472">Membrane</keyword>
<organism evidence="2 3">
    <name type="scientific">Clostridium oryzae</name>
    <dbReference type="NCBI Taxonomy" id="1450648"/>
    <lineage>
        <taxon>Bacteria</taxon>
        <taxon>Bacillati</taxon>
        <taxon>Bacillota</taxon>
        <taxon>Clostridia</taxon>
        <taxon>Eubacteriales</taxon>
        <taxon>Clostridiaceae</taxon>
        <taxon>Clostridium</taxon>
    </lineage>
</organism>
<dbReference type="STRING" id="1450648.CLORY_13000"/>